<dbReference type="InterPro" id="IPR044064">
    <property type="entry name" value="ZF_ZBR"/>
</dbReference>
<comment type="pathway">
    <text evidence="3">Protein modification; protein ubiquitination.</text>
</comment>
<dbReference type="PANTHER" id="PTHR15493">
    <property type="entry name" value="F-BOX ONLY PROTEIN 5 AND 43"/>
    <property type="match status" value="1"/>
</dbReference>
<keyword evidence="17" id="KW-1185">Reference proteome</keyword>
<evidence type="ECO:0000256" key="1">
    <source>
        <dbReference type="ARBA" id="ARBA00004123"/>
    </source>
</evidence>
<evidence type="ECO:0000256" key="6">
    <source>
        <dbReference type="ARBA" id="ARBA00022723"/>
    </source>
</evidence>
<keyword evidence="8" id="KW-0498">Mitosis</keyword>
<dbReference type="GO" id="GO:0051301">
    <property type="term" value="P:cell division"/>
    <property type="evidence" value="ECO:0007669"/>
    <property type="project" value="UniProtKB-KW"/>
</dbReference>
<keyword evidence="4" id="KW-0963">Cytoplasm</keyword>
<sequence length="368" mass="41125">MKCRGFESTTADRVDKESKMHLLKESPVKDHVFVKPQCHHADMPELSSPKSINSPFHDKENRTYSELNDTTLDSVLDDSGYLSLQNSRVSVSRRSPVFSLSSTPSNQYDDPNLPIRKFQQTVCQELAKGFQKNKKYDWSIVSKVAEDHLLDRVIGRQMGLEYVDMFESLLSRNMRTILTNILALLGDMDLISCKKVSRTWRTIICEDAAAESRCKLAEHDVGHSGFASLSLNQNLTGDVSRVVLSCMQSLSSVANSSSSSSSCRTSRGSLPTQSSRFDKYLEAARNLKTHESLRPCRRCGSPAVHSAEVQRATCTRPSCLFDFCSCCQEAFHGSTPCRTVMPRSPLSAPRVTQNTPGNARSKRSIRRL</sequence>
<accession>A0A672FPD6</accession>
<evidence type="ECO:0000256" key="11">
    <source>
        <dbReference type="ARBA" id="ARBA00023242"/>
    </source>
</evidence>
<dbReference type="PANTHER" id="PTHR15493:SF8">
    <property type="entry name" value="F-BOX ONLY PROTEIN 5"/>
    <property type="match status" value="1"/>
</dbReference>
<evidence type="ECO:0000256" key="8">
    <source>
        <dbReference type="ARBA" id="ARBA00022776"/>
    </source>
</evidence>
<evidence type="ECO:0000256" key="3">
    <source>
        <dbReference type="ARBA" id="ARBA00004906"/>
    </source>
</evidence>
<organism evidence="16 17">
    <name type="scientific">Salarias fasciatus</name>
    <name type="common">Jewelled blenny</name>
    <name type="synonym">Blennius fasciatus</name>
    <dbReference type="NCBI Taxonomy" id="181472"/>
    <lineage>
        <taxon>Eukaryota</taxon>
        <taxon>Metazoa</taxon>
        <taxon>Chordata</taxon>
        <taxon>Craniata</taxon>
        <taxon>Vertebrata</taxon>
        <taxon>Euteleostomi</taxon>
        <taxon>Actinopterygii</taxon>
        <taxon>Neopterygii</taxon>
        <taxon>Teleostei</taxon>
        <taxon>Neoteleostei</taxon>
        <taxon>Acanthomorphata</taxon>
        <taxon>Ovalentaria</taxon>
        <taxon>Blenniimorphae</taxon>
        <taxon>Blenniiformes</taxon>
        <taxon>Blennioidei</taxon>
        <taxon>Blenniidae</taxon>
        <taxon>Salariinae</taxon>
        <taxon>Salarias</taxon>
    </lineage>
</organism>
<keyword evidence="10" id="KW-0862">Zinc</keyword>
<keyword evidence="9" id="KW-0833">Ubl conjugation pathway</keyword>
<gene>
    <name evidence="16" type="primary">fbxo5</name>
</gene>
<reference evidence="16" key="2">
    <citation type="submission" date="2025-08" db="UniProtKB">
        <authorList>
            <consortium name="Ensembl"/>
        </authorList>
    </citation>
    <scope>IDENTIFICATION</scope>
</reference>
<feature type="region of interest" description="Disordered" evidence="14">
    <location>
        <begin position="253"/>
        <end position="273"/>
    </location>
</feature>
<evidence type="ECO:0000256" key="10">
    <source>
        <dbReference type="ARBA" id="ARBA00022833"/>
    </source>
</evidence>
<dbReference type="Gene3D" id="2.20.25.20">
    <property type="match status" value="1"/>
</dbReference>
<dbReference type="FunCoup" id="A0A672FPD6">
    <property type="interactions" value="1140"/>
</dbReference>
<keyword evidence="12" id="KW-0131">Cell cycle</keyword>
<dbReference type="InterPro" id="IPR036047">
    <property type="entry name" value="F-box-like_dom_sf"/>
</dbReference>
<keyword evidence="5" id="KW-0132">Cell division</keyword>
<feature type="domain" description="ZBR-type" evidence="15">
    <location>
        <begin position="292"/>
        <end position="340"/>
    </location>
</feature>
<dbReference type="GO" id="GO:0007088">
    <property type="term" value="P:regulation of mitotic nuclear division"/>
    <property type="evidence" value="ECO:0007669"/>
    <property type="project" value="InterPro"/>
</dbReference>
<evidence type="ECO:0000256" key="13">
    <source>
        <dbReference type="PROSITE-ProRule" id="PRU01220"/>
    </source>
</evidence>
<evidence type="ECO:0000313" key="17">
    <source>
        <dbReference type="Proteomes" id="UP000472267"/>
    </source>
</evidence>
<evidence type="ECO:0000256" key="5">
    <source>
        <dbReference type="ARBA" id="ARBA00022618"/>
    </source>
</evidence>
<evidence type="ECO:0000256" key="4">
    <source>
        <dbReference type="ARBA" id="ARBA00022490"/>
    </source>
</evidence>
<dbReference type="GO" id="GO:0005737">
    <property type="term" value="C:cytoplasm"/>
    <property type="evidence" value="ECO:0007669"/>
    <property type="project" value="UniProtKB-SubCell"/>
</dbReference>
<reference evidence="16" key="1">
    <citation type="submission" date="2019-06" db="EMBL/GenBank/DDBJ databases">
        <authorList>
            <consortium name="Wellcome Sanger Institute Data Sharing"/>
        </authorList>
    </citation>
    <scope>NUCLEOTIDE SEQUENCE [LARGE SCALE GENOMIC DNA]</scope>
</reference>
<evidence type="ECO:0000259" key="15">
    <source>
        <dbReference type="PROSITE" id="PS51872"/>
    </source>
</evidence>
<keyword evidence="7 13" id="KW-0863">Zinc-finger</keyword>
<evidence type="ECO:0000256" key="12">
    <source>
        <dbReference type="ARBA" id="ARBA00023306"/>
    </source>
</evidence>
<dbReference type="GO" id="GO:0016567">
    <property type="term" value="P:protein ubiquitination"/>
    <property type="evidence" value="ECO:0007669"/>
    <property type="project" value="UniProtKB-UniPathway"/>
</dbReference>
<dbReference type="GO" id="GO:0008270">
    <property type="term" value="F:zinc ion binding"/>
    <property type="evidence" value="ECO:0007669"/>
    <property type="project" value="UniProtKB-KW"/>
</dbReference>
<dbReference type="PROSITE" id="PS51872">
    <property type="entry name" value="ZF_ZBR"/>
    <property type="match status" value="1"/>
</dbReference>
<feature type="compositionally biased region" description="Low complexity" evidence="14">
    <location>
        <begin position="253"/>
        <end position="269"/>
    </location>
</feature>
<reference evidence="16" key="3">
    <citation type="submission" date="2025-09" db="UniProtKB">
        <authorList>
            <consortium name="Ensembl"/>
        </authorList>
    </citation>
    <scope>IDENTIFICATION</scope>
</reference>
<dbReference type="SUPFAM" id="SSF81383">
    <property type="entry name" value="F-box domain"/>
    <property type="match status" value="1"/>
</dbReference>
<dbReference type="Ensembl" id="ENSSFAT00005008259.1">
    <property type="protein sequence ID" value="ENSSFAP00005007862.1"/>
    <property type="gene ID" value="ENSSFAG00005004636.1"/>
</dbReference>
<dbReference type="SUPFAM" id="SSF57850">
    <property type="entry name" value="RING/U-box"/>
    <property type="match status" value="1"/>
</dbReference>
<dbReference type="Pfam" id="PF00646">
    <property type="entry name" value="F-box"/>
    <property type="match status" value="1"/>
</dbReference>
<evidence type="ECO:0000313" key="16">
    <source>
        <dbReference type="Ensembl" id="ENSSFAP00005007862.1"/>
    </source>
</evidence>
<dbReference type="Proteomes" id="UP000472267">
    <property type="component" value="Chromosome 13"/>
</dbReference>
<evidence type="ECO:0000256" key="14">
    <source>
        <dbReference type="SAM" id="MobiDB-lite"/>
    </source>
</evidence>
<comment type="subcellular location">
    <subcellularLocation>
        <location evidence="2">Cytoplasm</location>
    </subcellularLocation>
    <subcellularLocation>
        <location evidence="1">Nucleus</location>
    </subcellularLocation>
</comment>
<dbReference type="OMA" id="VVLSCMQ"/>
<evidence type="ECO:0000256" key="2">
    <source>
        <dbReference type="ARBA" id="ARBA00004496"/>
    </source>
</evidence>
<dbReference type="GO" id="GO:0005634">
    <property type="term" value="C:nucleus"/>
    <property type="evidence" value="ECO:0007669"/>
    <property type="project" value="UniProtKB-SubCell"/>
</dbReference>
<keyword evidence="11" id="KW-0539">Nucleus</keyword>
<evidence type="ECO:0000256" key="9">
    <source>
        <dbReference type="ARBA" id="ARBA00022786"/>
    </source>
</evidence>
<protein>
    <submittedName>
        <fullName evidence="16">F-box protein 5</fullName>
    </submittedName>
</protein>
<proteinExistence type="predicted"/>
<dbReference type="CDD" id="cd20348">
    <property type="entry name" value="BRcat_RBR_EMI"/>
    <property type="match status" value="1"/>
</dbReference>
<feature type="region of interest" description="Disordered" evidence="14">
    <location>
        <begin position="41"/>
        <end position="60"/>
    </location>
</feature>
<dbReference type="UniPathway" id="UPA00143"/>
<name>A0A672FPD6_SALFA</name>
<dbReference type="InParanoid" id="A0A672FPD6"/>
<dbReference type="InterPro" id="IPR047147">
    <property type="entry name" value="FBX5_43"/>
</dbReference>
<dbReference type="AlphaFoldDB" id="A0A672FPD6"/>
<evidence type="ECO:0000256" key="7">
    <source>
        <dbReference type="ARBA" id="ARBA00022771"/>
    </source>
</evidence>
<dbReference type="GO" id="GO:0045835">
    <property type="term" value="P:negative regulation of meiotic nuclear division"/>
    <property type="evidence" value="ECO:0007669"/>
    <property type="project" value="InterPro"/>
</dbReference>
<keyword evidence="6" id="KW-0479">Metal-binding</keyword>
<feature type="region of interest" description="Disordered" evidence="14">
    <location>
        <begin position="344"/>
        <end position="368"/>
    </location>
</feature>
<dbReference type="InterPro" id="IPR001810">
    <property type="entry name" value="F-box_dom"/>
</dbReference>